<comment type="caution">
    <text evidence="1">The sequence shown here is derived from an EMBL/GenBank/DDBJ whole genome shotgun (WGS) entry which is preliminary data.</text>
</comment>
<evidence type="ECO:0000313" key="1">
    <source>
        <dbReference type="EMBL" id="MFC3512756.1"/>
    </source>
</evidence>
<sequence length="615" mass="67325">METVVGDDRTALIAALTARPNPAGPYRDGPVRVPERVRHAVLPDAGGLAQQLLEARILQAIPGTVDSLRWRPPGSLFRPAQAVISVRPGPDQLVLQLSTFALGPLLSQLLPYDVEDTVSGVAGLRHRHVGADVELYIVEGDPCARVRLAGITRRKWFAAVGLASVLRGLAPDARWLGDTHPDTLSAVERDYLQDALLPVRKFARVGSALLRRWHLFVPARSVSLWWGHDTWWLEWTEEPLRRDIAAMLTNPIVGLSAELHVSRVGEESVTILRAEPAADPQDGEPRAVVLRHTDAPTHEGELHFRSGTLDAVRRAWELWSRDTGTPLNPQPSPKSSAGQLRASFTGEHVSAATAGVGPDDSSGLDHCSPAQRELRFLLALYTFNAGPLGAEAIDRDIGSIIAYTVVVSPRHDELVLFTDAPDNVTGLFVGDHGDGAGFPGMRLEERPNSGTFCLLHLPTGARMTITSRDEAARYHRTGRPRLDCWVSAEQPVVDQERAALSIIPSATPAMMTLIGGLFTRITAEDVDRRWSLGMWWRDPLYREPALPLPRGERSRRLWGALDQWELTWEGNPFAADVVASLSDPFVGIAGVAFSGEDPDYRVCLDEAALRVHGRG</sequence>
<dbReference type="EMBL" id="JBHRWI010000025">
    <property type="protein sequence ID" value="MFC3512756.1"/>
    <property type="molecule type" value="Genomic_DNA"/>
</dbReference>
<evidence type="ECO:0000313" key="2">
    <source>
        <dbReference type="Proteomes" id="UP001595764"/>
    </source>
</evidence>
<gene>
    <name evidence="1" type="ORF">ACFORO_21485</name>
</gene>
<proteinExistence type="predicted"/>
<name>A0ABV7QI17_9PSEU</name>
<keyword evidence="2" id="KW-1185">Reference proteome</keyword>
<organism evidence="1 2">
    <name type="scientific">Amycolatopsis halotolerans</name>
    <dbReference type="NCBI Taxonomy" id="330083"/>
    <lineage>
        <taxon>Bacteria</taxon>
        <taxon>Bacillati</taxon>
        <taxon>Actinomycetota</taxon>
        <taxon>Actinomycetes</taxon>
        <taxon>Pseudonocardiales</taxon>
        <taxon>Pseudonocardiaceae</taxon>
        <taxon>Amycolatopsis</taxon>
    </lineage>
</organism>
<reference evidence="2" key="1">
    <citation type="journal article" date="2019" name="Int. J. Syst. Evol. Microbiol.">
        <title>The Global Catalogue of Microorganisms (GCM) 10K type strain sequencing project: providing services to taxonomists for standard genome sequencing and annotation.</title>
        <authorList>
            <consortium name="The Broad Institute Genomics Platform"/>
            <consortium name="The Broad Institute Genome Sequencing Center for Infectious Disease"/>
            <person name="Wu L."/>
            <person name="Ma J."/>
        </authorList>
    </citation>
    <scope>NUCLEOTIDE SEQUENCE [LARGE SCALE GENOMIC DNA]</scope>
    <source>
        <strain evidence="2">CGMCC 4.7682</strain>
    </source>
</reference>
<protein>
    <submittedName>
        <fullName evidence="1">Uncharacterized protein</fullName>
    </submittedName>
</protein>
<dbReference type="RefSeq" id="WP_377876420.1">
    <property type="nucleotide sequence ID" value="NZ_JBHMAY010000096.1"/>
</dbReference>
<accession>A0ABV7QI17</accession>
<dbReference type="Proteomes" id="UP001595764">
    <property type="component" value="Unassembled WGS sequence"/>
</dbReference>